<keyword evidence="1" id="KW-0004">4Fe-4S</keyword>
<dbReference type="InterPro" id="IPR006066">
    <property type="entry name" value="NO2/SO3_Rdtase_FeS/sirohaem_BS"/>
</dbReference>
<dbReference type="InterPro" id="IPR036136">
    <property type="entry name" value="Nit/Sulf_reduc_fer-like_dom_sf"/>
</dbReference>
<dbReference type="Gene3D" id="3.90.480.10">
    <property type="entry name" value="Sulfite Reductase Hemoprotein,Domain 2"/>
    <property type="match status" value="1"/>
</dbReference>
<dbReference type="Pfam" id="PF03460">
    <property type="entry name" value="NIR_SIR_ferr"/>
    <property type="match status" value="2"/>
</dbReference>
<keyword evidence="10" id="KW-1185">Reference proteome</keyword>
<dbReference type="InterPro" id="IPR051329">
    <property type="entry name" value="NIR_SIR_4Fe-4S"/>
</dbReference>
<reference evidence="9" key="1">
    <citation type="submission" date="2022-06" db="EMBL/GenBank/DDBJ databases">
        <title>New cyanobacteria of genus Symplocastrum in benthos of Lake Baikal.</title>
        <authorList>
            <person name="Sorokovikova E."/>
            <person name="Tikhonova I."/>
            <person name="Krasnopeev A."/>
            <person name="Evseev P."/>
            <person name="Gladkikh A."/>
            <person name="Belykh O."/>
        </authorList>
    </citation>
    <scope>NUCLEOTIDE SEQUENCE</scope>
    <source>
        <strain evidence="9">BBK-W-15</strain>
    </source>
</reference>
<keyword evidence="4" id="KW-0560">Oxidoreductase</keyword>
<dbReference type="GO" id="GO:0020037">
    <property type="term" value="F:heme binding"/>
    <property type="evidence" value="ECO:0007669"/>
    <property type="project" value="InterPro"/>
</dbReference>
<dbReference type="GO" id="GO:0016491">
    <property type="term" value="F:oxidoreductase activity"/>
    <property type="evidence" value="ECO:0007669"/>
    <property type="project" value="UniProtKB-KW"/>
</dbReference>
<dbReference type="InterPro" id="IPR045854">
    <property type="entry name" value="NO2/SO3_Rdtase_4Fe4S_sf"/>
</dbReference>
<dbReference type="Gene3D" id="3.30.413.10">
    <property type="entry name" value="Sulfite Reductase Hemoprotein, domain 1"/>
    <property type="match status" value="2"/>
</dbReference>
<keyword evidence="3" id="KW-0479">Metal-binding</keyword>
<keyword evidence="6" id="KW-0411">Iron-sulfur</keyword>
<evidence type="ECO:0000256" key="1">
    <source>
        <dbReference type="ARBA" id="ARBA00022485"/>
    </source>
</evidence>
<dbReference type="GO" id="GO:0046872">
    <property type="term" value="F:metal ion binding"/>
    <property type="evidence" value="ECO:0007669"/>
    <property type="project" value="UniProtKB-KW"/>
</dbReference>
<keyword evidence="5" id="KW-0408">Iron</keyword>
<dbReference type="InterPro" id="IPR006067">
    <property type="entry name" value="NO2/SO3_Rdtase_4Fe4S_dom"/>
</dbReference>
<dbReference type="Proteomes" id="UP001204953">
    <property type="component" value="Unassembled WGS sequence"/>
</dbReference>
<dbReference type="EMBL" id="JAMZMM010000022">
    <property type="protein sequence ID" value="MCP2727641.1"/>
    <property type="molecule type" value="Genomic_DNA"/>
</dbReference>
<name>A0AAE3GPK4_9CYAN</name>
<dbReference type="SUPFAM" id="SSF56014">
    <property type="entry name" value="Nitrite and sulphite reductase 4Fe-4S domain-like"/>
    <property type="match status" value="2"/>
</dbReference>
<evidence type="ECO:0000256" key="2">
    <source>
        <dbReference type="ARBA" id="ARBA00022617"/>
    </source>
</evidence>
<feature type="domain" description="Nitrite/Sulfite reductase ferredoxin-like" evidence="8">
    <location>
        <begin position="367"/>
        <end position="433"/>
    </location>
</feature>
<organism evidence="9 10">
    <name type="scientific">Limnofasciculus baicalensis BBK-W-15</name>
    <dbReference type="NCBI Taxonomy" id="2699891"/>
    <lineage>
        <taxon>Bacteria</taxon>
        <taxon>Bacillati</taxon>
        <taxon>Cyanobacteriota</taxon>
        <taxon>Cyanophyceae</taxon>
        <taxon>Coleofasciculales</taxon>
        <taxon>Coleofasciculaceae</taxon>
        <taxon>Limnofasciculus</taxon>
        <taxon>Limnofasciculus baicalensis</taxon>
    </lineage>
</organism>
<dbReference type="InterPro" id="IPR005117">
    <property type="entry name" value="NiRdtase/SiRdtase_haem-b_fer"/>
</dbReference>
<dbReference type="GO" id="GO:0051539">
    <property type="term" value="F:4 iron, 4 sulfur cluster binding"/>
    <property type="evidence" value="ECO:0007669"/>
    <property type="project" value="UniProtKB-KW"/>
</dbReference>
<dbReference type="AlphaFoldDB" id="A0AAE3GPK4"/>
<evidence type="ECO:0000313" key="10">
    <source>
        <dbReference type="Proteomes" id="UP001204953"/>
    </source>
</evidence>
<feature type="domain" description="Nitrite/Sulfite reductase ferredoxin-like" evidence="8">
    <location>
        <begin position="93"/>
        <end position="151"/>
    </location>
</feature>
<evidence type="ECO:0000259" key="7">
    <source>
        <dbReference type="Pfam" id="PF01077"/>
    </source>
</evidence>
<comment type="caution">
    <text evidence="9">The sequence shown here is derived from an EMBL/GenBank/DDBJ whole genome shotgun (WGS) entry which is preliminary data.</text>
</comment>
<keyword evidence="2" id="KW-0349">Heme</keyword>
<feature type="domain" description="Nitrite/sulphite reductase 4Fe-4S" evidence="7">
    <location>
        <begin position="159"/>
        <end position="314"/>
    </location>
</feature>
<dbReference type="PANTHER" id="PTHR32439">
    <property type="entry name" value="FERREDOXIN--NITRITE REDUCTASE, CHLOROPLASTIC"/>
    <property type="match status" value="1"/>
</dbReference>
<dbReference type="PANTHER" id="PTHR32439:SF9">
    <property type="entry name" value="BLR3264 PROTEIN"/>
    <property type="match status" value="1"/>
</dbReference>
<evidence type="ECO:0000256" key="6">
    <source>
        <dbReference type="ARBA" id="ARBA00023014"/>
    </source>
</evidence>
<dbReference type="PROSITE" id="PS00365">
    <property type="entry name" value="NIR_SIR"/>
    <property type="match status" value="1"/>
</dbReference>
<protein>
    <submittedName>
        <fullName evidence="9">Nitrite/sulfite reductase</fullName>
    </submittedName>
</protein>
<evidence type="ECO:0000256" key="3">
    <source>
        <dbReference type="ARBA" id="ARBA00022723"/>
    </source>
</evidence>
<feature type="domain" description="Nitrite/sulphite reductase 4Fe-4S" evidence="7">
    <location>
        <begin position="441"/>
        <end position="589"/>
    </location>
</feature>
<evidence type="ECO:0000259" key="8">
    <source>
        <dbReference type="Pfam" id="PF03460"/>
    </source>
</evidence>
<sequence>MTTQNPLTWKATLADKIPPHWAEEIDTFENQMKLRTQGKLDEKVFAELRLRRGAYGQRYDNGFRYDGEKSQTISFPHPDLTKGPETKWEAPGMQRIKIPYGGMTAQQMEVLADMADEYSDGILHVTTRQDFQLHFISIEDTPDMHRRLAAVGITTREACGNSVRNVTACPLAGVCRDEAFDVTGYANETAYYFFGHPDVQDFGRKFKVAFSGCKTNPCGLTFMHDLGLIATTRIVDGVEQKGFEMYVGGGLGAVPHLAKLLDEFVPVEELLPMSQAIARVYARLGEKKNRNKARIKFLVGKLGIDEFRRLVKEEREVLKNDPKWDDWLANLSRYEEAGKPAPVSAGENIDLGEDAAAFAQWKSTNIYPQRQDGFNCVSIALPLGDLTAPQMRGVADIARRFTNDTTRITVEQNIILRWINEADLPALYLALKAINLHAGGANSIVDITACPGTDTCKLGISSSRGLASELSNQLAAKGLQYDEALKNLRIKVSGCFNSCGQQMVAEIGFYGSSRLVDRHRVPHFHLILGGEWDNNAAQYGQSLGVFPSKRIPDVVNFLVDMYLREHDKGEKFSQFVNRIGKKAIKDQLQSFAKVPAYSVDKSFYTDWGDAREYTIGDIGIGECAGEVVSLTDFGVATAESMYFDATLLLEGNSTNGNVKQAADKALGAMLSAAQALLKLQNIDISSNPDVIVSEFRKYFYDTELFFDPFAKGKFASYLFNAYENRDDAANLDRSRQLIEEARLFIEAAHECNTRMVQSGIVSPGSFKKWLMDREMQLAGK</sequence>
<proteinExistence type="predicted"/>
<evidence type="ECO:0000256" key="4">
    <source>
        <dbReference type="ARBA" id="ARBA00023002"/>
    </source>
</evidence>
<evidence type="ECO:0000313" key="9">
    <source>
        <dbReference type="EMBL" id="MCP2727641.1"/>
    </source>
</evidence>
<dbReference type="Pfam" id="PF01077">
    <property type="entry name" value="NIR_SIR"/>
    <property type="match status" value="2"/>
</dbReference>
<gene>
    <name evidence="9" type="ORF">NJ959_04010</name>
</gene>
<dbReference type="PRINTS" id="PR00397">
    <property type="entry name" value="SIROHAEM"/>
</dbReference>
<evidence type="ECO:0000256" key="5">
    <source>
        <dbReference type="ARBA" id="ARBA00023004"/>
    </source>
</evidence>
<dbReference type="SUPFAM" id="SSF55124">
    <property type="entry name" value="Nitrite/Sulfite reductase N-terminal domain-like"/>
    <property type="match status" value="2"/>
</dbReference>
<accession>A0AAE3GPK4</accession>